<evidence type="ECO:0000256" key="1">
    <source>
        <dbReference type="SAM" id="MobiDB-lite"/>
    </source>
</evidence>
<organism evidence="3 4">
    <name type="scientific">Brassica cretica</name>
    <name type="common">Mustard</name>
    <dbReference type="NCBI Taxonomy" id="69181"/>
    <lineage>
        <taxon>Eukaryota</taxon>
        <taxon>Viridiplantae</taxon>
        <taxon>Streptophyta</taxon>
        <taxon>Embryophyta</taxon>
        <taxon>Tracheophyta</taxon>
        <taxon>Spermatophyta</taxon>
        <taxon>Magnoliopsida</taxon>
        <taxon>eudicotyledons</taxon>
        <taxon>Gunneridae</taxon>
        <taxon>Pentapetalae</taxon>
        <taxon>rosids</taxon>
        <taxon>malvids</taxon>
        <taxon>Brassicales</taxon>
        <taxon>Brassicaceae</taxon>
        <taxon>Brassiceae</taxon>
        <taxon>Brassica</taxon>
    </lineage>
</organism>
<reference evidence="3 4" key="1">
    <citation type="journal article" date="2020" name="BMC Genomics">
        <title>Intraspecific diversification of the crop wild relative Brassica cretica Lam. using demographic model selection.</title>
        <authorList>
            <person name="Kioukis A."/>
            <person name="Michalopoulou V.A."/>
            <person name="Briers L."/>
            <person name="Pirintsos S."/>
            <person name="Studholme D.J."/>
            <person name="Pavlidis P."/>
            <person name="Sarris P.F."/>
        </authorList>
    </citation>
    <scope>NUCLEOTIDE SEQUENCE [LARGE SCALE GENOMIC DNA]</scope>
    <source>
        <strain evidence="4">cv. PFS-1207/04</strain>
    </source>
</reference>
<feature type="region of interest" description="Disordered" evidence="1">
    <location>
        <begin position="132"/>
        <end position="171"/>
    </location>
</feature>
<sequence>MTVQPIDGWRFFMKGGKIDCVDDLEHGKCDCGVYAVEKIHCSHAIAAGTSAGLYISTLVCPVYSKDFLFAGYSENIYPCVGQQIEEHTCLPPDVKRGPGRQKKSIWQSWLELSIQRDASDRMRARVSSQILNRGSGCENGGENDSDNGGEITGGENDGLERIDRNRLRNHL</sequence>
<feature type="compositionally biased region" description="Basic and acidic residues" evidence="1">
    <location>
        <begin position="158"/>
        <end position="171"/>
    </location>
</feature>
<dbReference type="Pfam" id="PF04434">
    <property type="entry name" value="SWIM"/>
    <property type="match status" value="1"/>
</dbReference>
<dbReference type="InterPro" id="IPR007527">
    <property type="entry name" value="Znf_SWIM"/>
</dbReference>
<proteinExistence type="predicted"/>
<accession>A0ABQ7E374</accession>
<dbReference type="EMBL" id="QGKV02000299">
    <property type="protein sequence ID" value="KAF3590694.1"/>
    <property type="molecule type" value="Genomic_DNA"/>
</dbReference>
<evidence type="ECO:0000313" key="3">
    <source>
        <dbReference type="EMBL" id="KAF3590694.1"/>
    </source>
</evidence>
<name>A0ABQ7E374_BRACR</name>
<feature type="domain" description="SWIM-type" evidence="2">
    <location>
        <begin position="23"/>
        <end position="47"/>
    </location>
</feature>
<gene>
    <name evidence="3" type="ORF">DY000_02023235</name>
</gene>
<keyword evidence="4" id="KW-1185">Reference proteome</keyword>
<evidence type="ECO:0000313" key="4">
    <source>
        <dbReference type="Proteomes" id="UP000266723"/>
    </source>
</evidence>
<protein>
    <recommendedName>
        <fullName evidence="2">SWIM-type domain-containing protein</fullName>
    </recommendedName>
</protein>
<comment type="caution">
    <text evidence="3">The sequence shown here is derived from an EMBL/GenBank/DDBJ whole genome shotgun (WGS) entry which is preliminary data.</text>
</comment>
<dbReference type="Proteomes" id="UP000266723">
    <property type="component" value="Unassembled WGS sequence"/>
</dbReference>
<evidence type="ECO:0000259" key="2">
    <source>
        <dbReference type="Pfam" id="PF04434"/>
    </source>
</evidence>